<dbReference type="GO" id="GO:0008195">
    <property type="term" value="F:phosphatidate phosphatase activity"/>
    <property type="evidence" value="ECO:0000318"/>
    <property type="project" value="GO_Central"/>
</dbReference>
<evidence type="ECO:0000256" key="4">
    <source>
        <dbReference type="ARBA" id="ARBA00022989"/>
    </source>
</evidence>
<reference evidence="8" key="2">
    <citation type="submission" date="2021-01" db="UniProtKB">
        <authorList>
            <consortium name="EnsemblMetazoa"/>
        </authorList>
    </citation>
    <scope>IDENTIFICATION</scope>
</reference>
<dbReference type="UniPathway" id="UPA00085"/>
<dbReference type="InParanoid" id="A0A7M7RC59"/>
<dbReference type="OrthoDB" id="10030083at2759"/>
<dbReference type="GeneID" id="582470"/>
<evidence type="ECO:0000256" key="3">
    <source>
        <dbReference type="ARBA" id="ARBA00022692"/>
    </source>
</evidence>
<dbReference type="AlphaFoldDB" id="A0A7M7RC59"/>
<dbReference type="EnsemblMetazoa" id="XM_782418">
    <property type="protein sequence ID" value="XP_787511"/>
    <property type="gene ID" value="LOC582470"/>
</dbReference>
<dbReference type="InterPro" id="IPR036938">
    <property type="entry name" value="PAP2/HPO_sf"/>
</dbReference>
<dbReference type="Pfam" id="PF01569">
    <property type="entry name" value="PAP2"/>
    <property type="match status" value="1"/>
</dbReference>
<keyword evidence="3 6" id="KW-0812">Transmembrane</keyword>
<organism evidence="8 9">
    <name type="scientific">Strongylocentrotus purpuratus</name>
    <name type="common">Purple sea urchin</name>
    <dbReference type="NCBI Taxonomy" id="7668"/>
    <lineage>
        <taxon>Eukaryota</taxon>
        <taxon>Metazoa</taxon>
        <taxon>Echinodermata</taxon>
        <taxon>Eleutherozoa</taxon>
        <taxon>Echinozoa</taxon>
        <taxon>Echinoidea</taxon>
        <taxon>Euechinoidea</taxon>
        <taxon>Echinacea</taxon>
        <taxon>Camarodonta</taxon>
        <taxon>Echinidea</taxon>
        <taxon>Strongylocentrotidae</taxon>
        <taxon>Strongylocentrotus</taxon>
    </lineage>
</organism>
<evidence type="ECO:0000313" key="8">
    <source>
        <dbReference type="EnsemblMetazoa" id="XP_787511"/>
    </source>
</evidence>
<dbReference type="CDD" id="cd03390">
    <property type="entry name" value="PAP2_containing_1_like"/>
    <property type="match status" value="1"/>
</dbReference>
<comment type="subcellular location">
    <subcellularLocation>
        <location evidence="1">Membrane</location>
        <topology evidence="1">Multi-pass membrane protein</topology>
    </subcellularLocation>
</comment>
<comment type="similarity">
    <text evidence="2">Belongs to the PA-phosphatase related phosphoesterase family.</text>
</comment>
<dbReference type="GO" id="GO:0046839">
    <property type="term" value="P:phospholipid dephosphorylation"/>
    <property type="evidence" value="ECO:0000318"/>
    <property type="project" value="GO_Central"/>
</dbReference>
<dbReference type="PANTHER" id="PTHR10165">
    <property type="entry name" value="LIPID PHOSPHATE PHOSPHATASE"/>
    <property type="match status" value="1"/>
</dbReference>
<feature type="transmembrane region" description="Helical" evidence="6">
    <location>
        <begin position="64"/>
        <end position="83"/>
    </location>
</feature>
<evidence type="ECO:0000256" key="2">
    <source>
        <dbReference type="ARBA" id="ARBA00008816"/>
    </source>
</evidence>
<keyword evidence="5 6" id="KW-0472">Membrane</keyword>
<reference evidence="9" key="1">
    <citation type="submission" date="2015-02" db="EMBL/GenBank/DDBJ databases">
        <title>Genome sequencing for Strongylocentrotus purpuratus.</title>
        <authorList>
            <person name="Murali S."/>
            <person name="Liu Y."/>
            <person name="Vee V."/>
            <person name="English A."/>
            <person name="Wang M."/>
            <person name="Skinner E."/>
            <person name="Han Y."/>
            <person name="Muzny D.M."/>
            <person name="Worley K.C."/>
            <person name="Gibbs R.A."/>
        </authorList>
    </citation>
    <scope>NUCLEOTIDE SEQUENCE</scope>
</reference>
<dbReference type="PANTHER" id="PTHR10165:SF35">
    <property type="entry name" value="RE23632P"/>
    <property type="match status" value="1"/>
</dbReference>
<evidence type="ECO:0000256" key="5">
    <source>
        <dbReference type="ARBA" id="ARBA00023136"/>
    </source>
</evidence>
<name>A0A7M7RC59_STRPU</name>
<dbReference type="SUPFAM" id="SSF48317">
    <property type="entry name" value="Acid phosphatase/Vanadium-dependent haloperoxidase"/>
    <property type="match status" value="1"/>
</dbReference>
<protein>
    <recommendedName>
        <fullName evidence="7">Phosphatidic acid phosphatase type 2/haloperoxidase domain-containing protein</fullName>
    </recommendedName>
</protein>
<sequence length="281" mass="31732">MLSCRCHINTHAANMILELLVRIFLLIAFLITEELDPFQRVIQPEEMWLYKNPHSVHSTVTTRMLFSSAILVPLCVITIFSLMRKDRLDFLHAVLACSLAELLDGVLTNSIKLIIARPRPDFFYRCFPNGVMTTDLKCTGDLDTINEGRKSFPSGHSSFSFCAFGFTAFYLAGKLHTFESRGRGVGWRILVTLAPLYVALMVALSRTADYRHHYEDVIAGSLLGLAVAYAIYRQYFPALTHATCDKSYARLYALRDAMSLQEYNTNNAISTRIPLDSVKTV</sequence>
<dbReference type="InterPro" id="IPR043216">
    <property type="entry name" value="PAP-like"/>
</dbReference>
<dbReference type="GO" id="GO:0006644">
    <property type="term" value="P:phospholipid metabolic process"/>
    <property type="evidence" value="ECO:0000318"/>
    <property type="project" value="GO_Central"/>
</dbReference>
<evidence type="ECO:0000313" key="9">
    <source>
        <dbReference type="Proteomes" id="UP000007110"/>
    </source>
</evidence>
<dbReference type="RefSeq" id="XP_787511.3">
    <property type="nucleotide sequence ID" value="XM_782418.5"/>
</dbReference>
<evidence type="ECO:0000256" key="1">
    <source>
        <dbReference type="ARBA" id="ARBA00004141"/>
    </source>
</evidence>
<evidence type="ECO:0000259" key="7">
    <source>
        <dbReference type="SMART" id="SM00014"/>
    </source>
</evidence>
<keyword evidence="9" id="KW-1185">Reference proteome</keyword>
<dbReference type="Proteomes" id="UP000007110">
    <property type="component" value="Unassembled WGS sequence"/>
</dbReference>
<feature type="transmembrane region" description="Helical" evidence="6">
    <location>
        <begin position="12"/>
        <end position="31"/>
    </location>
</feature>
<proteinExistence type="inferred from homology"/>
<feature type="transmembrane region" description="Helical" evidence="6">
    <location>
        <begin position="185"/>
        <end position="205"/>
    </location>
</feature>
<feature type="domain" description="Phosphatidic acid phosphatase type 2/haloperoxidase" evidence="7">
    <location>
        <begin position="93"/>
        <end position="232"/>
    </location>
</feature>
<dbReference type="GO" id="GO:0016020">
    <property type="term" value="C:membrane"/>
    <property type="evidence" value="ECO:0000318"/>
    <property type="project" value="GO_Central"/>
</dbReference>
<accession>A0A7M7RC59</accession>
<dbReference type="OMA" id="CTPLIVI"/>
<dbReference type="SMART" id="SM00014">
    <property type="entry name" value="acidPPc"/>
    <property type="match status" value="1"/>
</dbReference>
<keyword evidence="4 6" id="KW-1133">Transmembrane helix</keyword>
<dbReference type="KEGG" id="spu:582470"/>
<evidence type="ECO:0000256" key="6">
    <source>
        <dbReference type="SAM" id="Phobius"/>
    </source>
</evidence>
<dbReference type="Gene3D" id="1.20.144.10">
    <property type="entry name" value="Phosphatidic acid phosphatase type 2/haloperoxidase"/>
    <property type="match status" value="1"/>
</dbReference>
<feature type="transmembrane region" description="Helical" evidence="6">
    <location>
        <begin position="217"/>
        <end position="232"/>
    </location>
</feature>
<dbReference type="InterPro" id="IPR000326">
    <property type="entry name" value="PAP2/HPO"/>
</dbReference>